<feature type="compositionally biased region" description="Polar residues" evidence="1">
    <location>
        <begin position="116"/>
        <end position="126"/>
    </location>
</feature>
<dbReference type="AlphaFoldDB" id="A0A0D0B3C5"/>
<dbReference type="OrthoDB" id="10532798at2759"/>
<keyword evidence="3" id="KW-1185">Reference proteome</keyword>
<organism evidence="2 3">
    <name type="scientific">Suillus luteus UH-Slu-Lm8-n1</name>
    <dbReference type="NCBI Taxonomy" id="930992"/>
    <lineage>
        <taxon>Eukaryota</taxon>
        <taxon>Fungi</taxon>
        <taxon>Dikarya</taxon>
        <taxon>Basidiomycota</taxon>
        <taxon>Agaricomycotina</taxon>
        <taxon>Agaricomycetes</taxon>
        <taxon>Agaricomycetidae</taxon>
        <taxon>Boletales</taxon>
        <taxon>Suillineae</taxon>
        <taxon>Suillaceae</taxon>
        <taxon>Suillus</taxon>
    </lineage>
</organism>
<dbReference type="Proteomes" id="UP000054485">
    <property type="component" value="Unassembled WGS sequence"/>
</dbReference>
<accession>A0A0D0B3C5</accession>
<dbReference type="HOGENOM" id="CLU_1579540_0_0_1"/>
<evidence type="ECO:0000256" key="1">
    <source>
        <dbReference type="SAM" id="MobiDB-lite"/>
    </source>
</evidence>
<reference evidence="2 3" key="1">
    <citation type="submission" date="2014-04" db="EMBL/GenBank/DDBJ databases">
        <authorList>
            <consortium name="DOE Joint Genome Institute"/>
            <person name="Kuo A."/>
            <person name="Ruytinx J."/>
            <person name="Rineau F."/>
            <person name="Colpaert J."/>
            <person name="Kohler A."/>
            <person name="Nagy L.G."/>
            <person name="Floudas D."/>
            <person name="Copeland A."/>
            <person name="Barry K.W."/>
            <person name="Cichocki N."/>
            <person name="Veneault-Fourrey C."/>
            <person name="LaButti K."/>
            <person name="Lindquist E.A."/>
            <person name="Lipzen A."/>
            <person name="Lundell T."/>
            <person name="Morin E."/>
            <person name="Murat C."/>
            <person name="Sun H."/>
            <person name="Tunlid A."/>
            <person name="Henrissat B."/>
            <person name="Grigoriev I.V."/>
            <person name="Hibbett D.S."/>
            <person name="Martin F."/>
            <person name="Nordberg H.P."/>
            <person name="Cantor M.N."/>
            <person name="Hua S.X."/>
        </authorList>
    </citation>
    <scope>NUCLEOTIDE SEQUENCE [LARGE SCALE GENOMIC DNA]</scope>
    <source>
        <strain evidence="2 3">UH-Slu-Lm8-n1</strain>
    </source>
</reference>
<name>A0A0D0B3C5_9AGAM</name>
<evidence type="ECO:0000313" key="2">
    <source>
        <dbReference type="EMBL" id="KIK40962.1"/>
    </source>
</evidence>
<evidence type="ECO:0000313" key="3">
    <source>
        <dbReference type="Proteomes" id="UP000054485"/>
    </source>
</evidence>
<sequence>MGSPMHLADLTRTAHDMRCALSLLPAGEPMAAIAIRTSQAVANSEKRSINANRSLMMMNTPRTSNLHPSSAADASGPSSLTSVPGTTLGYGSSTGGNALASRLCRQIRGLLGKETGVSSRVQNDTRQPPPHLTRAAKSRTDMSISHTRWLDSAVSQSSMGANTLIHHDL</sequence>
<reference evidence="3" key="2">
    <citation type="submission" date="2015-01" db="EMBL/GenBank/DDBJ databases">
        <title>Evolutionary Origins and Diversification of the Mycorrhizal Mutualists.</title>
        <authorList>
            <consortium name="DOE Joint Genome Institute"/>
            <consortium name="Mycorrhizal Genomics Consortium"/>
            <person name="Kohler A."/>
            <person name="Kuo A."/>
            <person name="Nagy L.G."/>
            <person name="Floudas D."/>
            <person name="Copeland A."/>
            <person name="Barry K.W."/>
            <person name="Cichocki N."/>
            <person name="Veneault-Fourrey C."/>
            <person name="LaButti K."/>
            <person name="Lindquist E.A."/>
            <person name="Lipzen A."/>
            <person name="Lundell T."/>
            <person name="Morin E."/>
            <person name="Murat C."/>
            <person name="Riley R."/>
            <person name="Ohm R."/>
            <person name="Sun H."/>
            <person name="Tunlid A."/>
            <person name="Henrissat B."/>
            <person name="Grigoriev I.V."/>
            <person name="Hibbett D.S."/>
            <person name="Martin F."/>
        </authorList>
    </citation>
    <scope>NUCLEOTIDE SEQUENCE [LARGE SCALE GENOMIC DNA]</scope>
    <source>
        <strain evidence="3">UH-Slu-Lm8-n1</strain>
    </source>
</reference>
<feature type="compositionally biased region" description="Low complexity" evidence="1">
    <location>
        <begin position="68"/>
        <end position="80"/>
    </location>
</feature>
<protein>
    <submittedName>
        <fullName evidence="2">Uncharacterized protein</fullName>
    </submittedName>
</protein>
<feature type="region of interest" description="Disordered" evidence="1">
    <location>
        <begin position="61"/>
        <end position="80"/>
    </location>
</feature>
<dbReference type="EMBL" id="KN835284">
    <property type="protein sequence ID" value="KIK40962.1"/>
    <property type="molecule type" value="Genomic_DNA"/>
</dbReference>
<proteinExistence type="predicted"/>
<feature type="region of interest" description="Disordered" evidence="1">
    <location>
        <begin position="115"/>
        <end position="143"/>
    </location>
</feature>
<gene>
    <name evidence="2" type="ORF">CY34DRAFT_806629</name>
</gene>
<dbReference type="InParanoid" id="A0A0D0B3C5"/>